<dbReference type="RefSeq" id="XP_024706141.1">
    <property type="nucleotide sequence ID" value="XM_024847607.1"/>
</dbReference>
<dbReference type="EMBL" id="MSFO01000003">
    <property type="protein sequence ID" value="PLB50839.1"/>
    <property type="molecule type" value="Genomic_DNA"/>
</dbReference>
<comment type="caution">
    <text evidence="3">The sequence shown here is derived from an EMBL/GenBank/DDBJ whole genome shotgun (WGS) entry which is preliminary data.</text>
</comment>
<dbReference type="Pfam" id="PF24864">
    <property type="entry name" value="DUF7730"/>
    <property type="match status" value="1"/>
</dbReference>
<dbReference type="OrthoDB" id="4757095at2759"/>
<proteinExistence type="predicted"/>
<dbReference type="Proteomes" id="UP000234275">
    <property type="component" value="Unassembled WGS sequence"/>
</dbReference>
<dbReference type="InterPro" id="IPR056632">
    <property type="entry name" value="DUF7730"/>
</dbReference>
<gene>
    <name evidence="3" type="ORF">P170DRAFT_425139</name>
</gene>
<accession>A0A2I2GD75</accession>
<reference evidence="3 4" key="1">
    <citation type="submission" date="2016-12" db="EMBL/GenBank/DDBJ databases">
        <title>The genomes of Aspergillus section Nigri reveals drivers in fungal speciation.</title>
        <authorList>
            <consortium name="DOE Joint Genome Institute"/>
            <person name="Vesth T.C."/>
            <person name="Nybo J."/>
            <person name="Theobald S."/>
            <person name="Brandl J."/>
            <person name="Frisvad J.C."/>
            <person name="Nielsen K.F."/>
            <person name="Lyhne E.K."/>
            <person name="Kogle M.E."/>
            <person name="Kuo A."/>
            <person name="Riley R."/>
            <person name="Clum A."/>
            <person name="Nolan M."/>
            <person name="Lipzen A."/>
            <person name="Salamov A."/>
            <person name="Henrissat B."/>
            <person name="Wiebenga A."/>
            <person name="De Vries R.P."/>
            <person name="Grigoriev I.V."/>
            <person name="Mortensen U.H."/>
            <person name="Andersen M.R."/>
            <person name="Baker S.E."/>
        </authorList>
    </citation>
    <scope>NUCLEOTIDE SEQUENCE [LARGE SCALE GENOMIC DNA]</scope>
    <source>
        <strain evidence="3 4">IBT 23096</strain>
    </source>
</reference>
<feature type="domain" description="DUF7730" evidence="2">
    <location>
        <begin position="81"/>
        <end position="294"/>
    </location>
</feature>
<organism evidence="3 4">
    <name type="scientific">Aspergillus steynii IBT 23096</name>
    <dbReference type="NCBI Taxonomy" id="1392250"/>
    <lineage>
        <taxon>Eukaryota</taxon>
        <taxon>Fungi</taxon>
        <taxon>Dikarya</taxon>
        <taxon>Ascomycota</taxon>
        <taxon>Pezizomycotina</taxon>
        <taxon>Eurotiomycetes</taxon>
        <taxon>Eurotiomycetidae</taxon>
        <taxon>Eurotiales</taxon>
        <taxon>Aspergillaceae</taxon>
        <taxon>Aspergillus</taxon>
        <taxon>Aspergillus subgen. Circumdati</taxon>
    </lineage>
</organism>
<name>A0A2I2GD75_9EURO</name>
<evidence type="ECO:0000256" key="1">
    <source>
        <dbReference type="SAM" id="MobiDB-lite"/>
    </source>
</evidence>
<dbReference type="GeneID" id="36555306"/>
<evidence type="ECO:0000313" key="3">
    <source>
        <dbReference type="EMBL" id="PLB50839.1"/>
    </source>
</evidence>
<feature type="compositionally biased region" description="Basic and acidic residues" evidence="1">
    <location>
        <begin position="22"/>
        <end position="35"/>
    </location>
</feature>
<feature type="compositionally biased region" description="Low complexity" evidence="1">
    <location>
        <begin position="40"/>
        <end position="50"/>
    </location>
</feature>
<dbReference type="AlphaFoldDB" id="A0A2I2GD75"/>
<evidence type="ECO:0000313" key="4">
    <source>
        <dbReference type="Proteomes" id="UP000234275"/>
    </source>
</evidence>
<keyword evidence="4" id="KW-1185">Reference proteome</keyword>
<protein>
    <recommendedName>
        <fullName evidence="2">DUF7730 domain-containing protein</fullName>
    </recommendedName>
</protein>
<dbReference type="STRING" id="1392250.A0A2I2GD75"/>
<dbReference type="VEuPathDB" id="FungiDB:P170DRAFT_425139"/>
<feature type="region of interest" description="Disordered" evidence="1">
    <location>
        <begin position="22"/>
        <end position="55"/>
    </location>
</feature>
<dbReference type="PANTHER" id="PTHR38790">
    <property type="entry name" value="2EXR DOMAIN-CONTAINING PROTEIN-RELATED"/>
    <property type="match status" value="1"/>
</dbReference>
<evidence type="ECO:0000259" key="2">
    <source>
        <dbReference type="Pfam" id="PF24864"/>
    </source>
</evidence>
<sequence length="327" mass="37654">MAFIKHIVSRFTQKLYFGPKSDISKDVPKEREKNSPKPLPSLRPRTLTPPAGGDGKLSASFVQITTENEKEGSKEQQYVCDQSQSNLLQKLPVEVRLQIWRYCVALFDIHIVRGRNKLVAIPCIGRKEQARLPPCQHKCWGSSTKALWGYYGVCPGYYIGSNGCFHLPDPIPLLQSCRMIYSEAINLLYRENSFRVNHIDTIISLSHTFLPSRLNLIRTLHLAHSFPLAMYADRDQGILPYDANTWERVCEIIGNMTGLRELHIHLGGHHLSFELHEILQSLHRIRQVDRFEVFVGIGRDPETVYTVDRPFRFVSQHYDLLPDWECC</sequence>